<dbReference type="GO" id="GO:0005524">
    <property type="term" value="F:ATP binding"/>
    <property type="evidence" value="ECO:0007669"/>
    <property type="project" value="UniProtKB-KW"/>
</dbReference>
<dbReference type="AlphaFoldDB" id="A0AAV5QHS3"/>
<dbReference type="HAMAP" id="MF_00185">
    <property type="entry name" value="IPP_trans"/>
    <property type="match status" value="1"/>
</dbReference>
<dbReference type="GO" id="GO:0052381">
    <property type="term" value="F:tRNA dimethylallyltransferase activity"/>
    <property type="evidence" value="ECO:0007669"/>
    <property type="project" value="UniProtKB-EC"/>
</dbReference>
<evidence type="ECO:0000256" key="5">
    <source>
        <dbReference type="RuleBase" id="RU003783"/>
    </source>
</evidence>
<evidence type="ECO:0000313" key="7">
    <source>
        <dbReference type="EMBL" id="GMM33703.1"/>
    </source>
</evidence>
<dbReference type="Gene3D" id="3.30.160.60">
    <property type="entry name" value="Classic Zinc Finger"/>
    <property type="match status" value="1"/>
</dbReference>
<keyword evidence="3 6" id="KW-0547">Nucleotide-binding</keyword>
<dbReference type="InterPro" id="IPR030666">
    <property type="entry name" value="IPP_transferase_euk"/>
</dbReference>
<dbReference type="EC" id="2.5.1.75" evidence="5"/>
<organism evidence="7 8">
    <name type="scientific">Saccharomycopsis crataegensis</name>
    <dbReference type="NCBI Taxonomy" id="43959"/>
    <lineage>
        <taxon>Eukaryota</taxon>
        <taxon>Fungi</taxon>
        <taxon>Dikarya</taxon>
        <taxon>Ascomycota</taxon>
        <taxon>Saccharomycotina</taxon>
        <taxon>Saccharomycetes</taxon>
        <taxon>Saccharomycopsidaceae</taxon>
        <taxon>Saccharomycopsis</taxon>
    </lineage>
</organism>
<dbReference type="Pfam" id="PF01715">
    <property type="entry name" value="IPPT"/>
    <property type="match status" value="1"/>
</dbReference>
<dbReference type="InterPro" id="IPR039657">
    <property type="entry name" value="Dimethylallyltransferase"/>
</dbReference>
<dbReference type="Proteomes" id="UP001360560">
    <property type="component" value="Unassembled WGS sequence"/>
</dbReference>
<keyword evidence="5" id="KW-0819">tRNA processing</keyword>
<evidence type="ECO:0000256" key="2">
    <source>
        <dbReference type="ARBA" id="ARBA00022679"/>
    </source>
</evidence>
<dbReference type="NCBIfam" id="TIGR00174">
    <property type="entry name" value="miaA"/>
    <property type="match status" value="1"/>
</dbReference>
<dbReference type="PANTHER" id="PTHR11088">
    <property type="entry name" value="TRNA DIMETHYLALLYLTRANSFERASE"/>
    <property type="match status" value="1"/>
</dbReference>
<evidence type="ECO:0000256" key="4">
    <source>
        <dbReference type="ARBA" id="ARBA00022840"/>
    </source>
</evidence>
<dbReference type="PANTHER" id="PTHR11088:SF89">
    <property type="entry name" value="TRNA DIMETHYLALLYLTRANSFERASE"/>
    <property type="match status" value="1"/>
</dbReference>
<evidence type="ECO:0000256" key="6">
    <source>
        <dbReference type="RuleBase" id="RU003785"/>
    </source>
</evidence>
<dbReference type="InterPro" id="IPR018022">
    <property type="entry name" value="IPT"/>
</dbReference>
<accession>A0AAV5QHS3</accession>
<dbReference type="SUPFAM" id="SSF52540">
    <property type="entry name" value="P-loop containing nucleoside triphosphate hydrolases"/>
    <property type="match status" value="2"/>
</dbReference>
<dbReference type="Gene3D" id="1.10.20.140">
    <property type="match status" value="1"/>
</dbReference>
<dbReference type="RefSeq" id="XP_064850703.1">
    <property type="nucleotide sequence ID" value="XM_064994631.1"/>
</dbReference>
<dbReference type="GO" id="GO:0006400">
    <property type="term" value="P:tRNA modification"/>
    <property type="evidence" value="ECO:0007669"/>
    <property type="project" value="TreeGrafter"/>
</dbReference>
<dbReference type="GO" id="GO:0005739">
    <property type="term" value="C:mitochondrion"/>
    <property type="evidence" value="ECO:0007669"/>
    <property type="project" value="TreeGrafter"/>
</dbReference>
<dbReference type="EMBL" id="BTFZ01000002">
    <property type="protein sequence ID" value="GMM33703.1"/>
    <property type="molecule type" value="Genomic_DNA"/>
</dbReference>
<dbReference type="InterPro" id="IPR027417">
    <property type="entry name" value="P-loop_NTPase"/>
</dbReference>
<evidence type="ECO:0000256" key="3">
    <source>
        <dbReference type="ARBA" id="ARBA00022741"/>
    </source>
</evidence>
<evidence type="ECO:0000313" key="8">
    <source>
        <dbReference type="Proteomes" id="UP001360560"/>
    </source>
</evidence>
<sequence>MQKCLLSKVLMNIPNQNRNLSTYKPLVVIVGTTGVGKSQFSIDLATKYHGEIINADSMQMYCGAPLITNKHPINDRNGVPHHVMNHVPWEEEYFIHRFEKEALSKIDDIHRRGKIPIVVGGTSYYLQSLLFTNRVVREDTNKTKQEEMEEDNVLSQEYLTKEEALKGLTKEQQDILNDTPIKVHEALKAIDPVISHKFHPNDTRRVKRVLEIYFRTGKKPSEIYENQTTTSSSSSSITTAGSSQLRFPTLVYWLWADQSTLNQRLDTRVDSMFENGAVNEIHELYQSYQRLLTTPENRCQHGVFQVIGFKEFLPWLEDGATNDELFAQAIDKMKVKTRKYSKMQIKWIRNVLIKELQRNTSPEGLFSAELDLLDATDLSNWQENVAEEGFKKFERFLENDNRGLKIDIPTKIKEVLLPNDAGADETIKSKNWQSFTCQTCVDKDSKLPLILVGEDQWKKHLAGRKHRSNLNRGKKREEYEQWVKRQKLVSEEKSNDTESQQ</sequence>
<name>A0AAV5QHS3_9ASCO</name>
<protein>
    <recommendedName>
        <fullName evidence="5">tRNA dimethylallyltransferase</fullName>
        <ecNumber evidence="5">2.5.1.75</ecNumber>
    </recommendedName>
</protein>
<evidence type="ECO:0000256" key="1">
    <source>
        <dbReference type="ARBA" id="ARBA00005842"/>
    </source>
</evidence>
<gene>
    <name evidence="7" type="ORF">DASC09_010280</name>
</gene>
<dbReference type="PIRSF" id="PIRSF039110">
    <property type="entry name" value="IPP_transferase"/>
    <property type="match status" value="1"/>
</dbReference>
<comment type="caution">
    <text evidence="7">The sequence shown here is derived from an EMBL/GenBank/DDBJ whole genome shotgun (WGS) entry which is preliminary data.</text>
</comment>
<dbReference type="Gene3D" id="3.40.50.300">
    <property type="entry name" value="P-loop containing nucleotide triphosphate hydrolases"/>
    <property type="match status" value="1"/>
</dbReference>
<keyword evidence="4 6" id="KW-0067">ATP-binding</keyword>
<comment type="similarity">
    <text evidence="1 6">Belongs to the IPP transferase family.</text>
</comment>
<proteinExistence type="inferred from homology"/>
<comment type="catalytic activity">
    <reaction evidence="5">
        <text>adenosine(37) in tRNA + dimethylallyl diphosphate = N(6)-dimethylallyladenosine(37) in tRNA + diphosphate</text>
        <dbReference type="Rhea" id="RHEA:26482"/>
        <dbReference type="Rhea" id="RHEA-COMP:10162"/>
        <dbReference type="Rhea" id="RHEA-COMP:10375"/>
        <dbReference type="ChEBI" id="CHEBI:33019"/>
        <dbReference type="ChEBI" id="CHEBI:57623"/>
        <dbReference type="ChEBI" id="CHEBI:74411"/>
        <dbReference type="ChEBI" id="CHEBI:74415"/>
        <dbReference type="EC" id="2.5.1.75"/>
    </reaction>
</comment>
<dbReference type="GeneID" id="90071682"/>
<keyword evidence="8" id="KW-1185">Reference proteome</keyword>
<keyword evidence="2 6" id="KW-0808">Transferase</keyword>
<reference evidence="7 8" key="1">
    <citation type="journal article" date="2023" name="Elife">
        <title>Identification of key yeast species and microbe-microbe interactions impacting larval growth of Drosophila in the wild.</title>
        <authorList>
            <person name="Mure A."/>
            <person name="Sugiura Y."/>
            <person name="Maeda R."/>
            <person name="Honda K."/>
            <person name="Sakurai N."/>
            <person name="Takahashi Y."/>
            <person name="Watada M."/>
            <person name="Katoh T."/>
            <person name="Gotoh A."/>
            <person name="Gotoh Y."/>
            <person name="Taniguchi I."/>
            <person name="Nakamura K."/>
            <person name="Hayashi T."/>
            <person name="Katayama T."/>
            <person name="Uemura T."/>
            <person name="Hattori Y."/>
        </authorList>
    </citation>
    <scope>NUCLEOTIDE SEQUENCE [LARGE SCALE GENOMIC DNA]</scope>
    <source>
        <strain evidence="7 8">SC-9</strain>
    </source>
</reference>